<feature type="chain" id="PRO_5033681252" evidence="1">
    <location>
        <begin position="28"/>
        <end position="222"/>
    </location>
</feature>
<dbReference type="EMBL" id="MZ502218">
    <property type="protein sequence ID" value="QXV92032.1"/>
    <property type="molecule type" value="Genomic_DNA"/>
</dbReference>
<geneLocation type="plasmid" evidence="3">
    <name>unnamed</name>
</geneLocation>
<organism evidence="4">
    <name type="scientific">Streptomyces rimosus</name>
    <dbReference type="NCBI Taxonomy" id="1927"/>
    <lineage>
        <taxon>Bacteria</taxon>
        <taxon>Bacillati</taxon>
        <taxon>Actinomycetota</taxon>
        <taxon>Actinomycetes</taxon>
        <taxon>Kitasatosporales</taxon>
        <taxon>Streptomycetaceae</taxon>
        <taxon>Streptomyces</taxon>
    </lineage>
</organism>
<sequence length="222" mass="24274">MIKMTARALAGAALALLPLTAASPAQADEHDAPARYASLHDGIEALPLAAESRTGYQRTSFKHWVDADRDGCSTRAEVLIAESRERPEIGPKCKIISGRWFSYYDGVTVTDPKGLDIDHMVPLAEAWDSGASQWTAARREAYANDLGADRSLVAVTAKTNRSKADQDPATWLPPLADARCTYAADWVSTKLRWALTIDRTERDALRRLAAGCGHTHVEYQPV</sequence>
<dbReference type="InterPro" id="IPR011089">
    <property type="entry name" value="GmrSD_C"/>
</dbReference>
<dbReference type="Pfam" id="PF07510">
    <property type="entry name" value="GmrSD_C"/>
    <property type="match status" value="1"/>
</dbReference>
<dbReference type="GO" id="GO:0004519">
    <property type="term" value="F:endonuclease activity"/>
    <property type="evidence" value="ECO:0007669"/>
    <property type="project" value="UniProtKB-KW"/>
</dbReference>
<gene>
    <name evidence="3" type="ORF">M4018_082260</name>
    <name evidence="4" type="ORF">R6500_082260</name>
</gene>
<keyword evidence="4" id="KW-0255">Endonuclease</keyword>
<evidence type="ECO:0000313" key="3">
    <source>
        <dbReference type="EMBL" id="QXV92032.1"/>
    </source>
</evidence>
<dbReference type="PANTHER" id="PTHR24094">
    <property type="entry name" value="SECRETED PROTEIN"/>
    <property type="match status" value="1"/>
</dbReference>
<feature type="domain" description="GmrSD restriction endonucleases C-terminal" evidence="2">
    <location>
        <begin position="94"/>
        <end position="207"/>
    </location>
</feature>
<protein>
    <submittedName>
        <fullName evidence="4">HNH endonuclease</fullName>
    </submittedName>
</protein>
<reference evidence="4" key="1">
    <citation type="submission" date="2021-06" db="EMBL/GenBank/DDBJ databases">
        <authorList>
            <person name="Tome M."/>
            <person name="Jakse J."/>
            <person name="Slemc L."/>
            <person name="Garcia A.R."/>
            <person name="Petkovic H."/>
        </authorList>
    </citation>
    <scope>NUCLEOTIDE SEQUENCE</scope>
    <source>
        <plasmid evidence="4">pPZG101</plasmid>
        <plasmid evidence="3">unnamed</plasmid>
    </source>
</reference>
<keyword evidence="1" id="KW-0732">Signal</keyword>
<proteinExistence type="predicted"/>
<dbReference type="GeneID" id="66860646"/>
<dbReference type="AlphaFoldDB" id="A0A8F7KTL7"/>
<dbReference type="PANTHER" id="PTHR24094:SF15">
    <property type="entry name" value="AMP-DEPENDENT SYNTHETASE_LIGASE DOMAIN-CONTAINING PROTEIN-RELATED"/>
    <property type="match status" value="1"/>
</dbReference>
<keyword evidence="4" id="KW-0540">Nuclease</keyword>
<name>A0A8F7KTL7_STRRM</name>
<evidence type="ECO:0000313" key="4">
    <source>
        <dbReference type="EMBL" id="QXV92301.1"/>
    </source>
</evidence>
<geneLocation type="plasmid" evidence="4">
    <name>pPZG101</name>
</geneLocation>
<feature type="signal peptide" evidence="1">
    <location>
        <begin position="1"/>
        <end position="27"/>
    </location>
</feature>
<accession>A0A8F7KTL7</accession>
<dbReference type="RefSeq" id="WP_003979122.1">
    <property type="nucleotide sequence ID" value="NZ_CP025552.1"/>
</dbReference>
<evidence type="ECO:0000259" key="2">
    <source>
        <dbReference type="Pfam" id="PF07510"/>
    </source>
</evidence>
<dbReference type="OMA" id="HTHVEYQ"/>
<dbReference type="EMBL" id="MZ502219">
    <property type="protein sequence ID" value="QXV92301.1"/>
    <property type="molecule type" value="Genomic_DNA"/>
</dbReference>
<keyword evidence="4" id="KW-0378">Hydrolase</keyword>
<evidence type="ECO:0000256" key="1">
    <source>
        <dbReference type="SAM" id="SignalP"/>
    </source>
</evidence>
<keyword evidence="4" id="KW-0614">Plasmid</keyword>